<gene>
    <name evidence="1" type="ORF">EV356DRAFT_500430</name>
</gene>
<sequence length="82" mass="9089">MCTYDTFYFPRCGHTTVRLALPCHFRRNSQTHACDRVCVFRMAINVPAPAVCENCATRGGGGGGGLHYSPRTFSQRVHELQG</sequence>
<accession>A0A6A6HBU3</accession>
<dbReference type="AlphaFoldDB" id="A0A6A6HBU3"/>
<organism evidence="1 2">
    <name type="scientific">Viridothelium virens</name>
    <name type="common">Speckled blister lichen</name>
    <name type="synonym">Trypethelium virens</name>
    <dbReference type="NCBI Taxonomy" id="1048519"/>
    <lineage>
        <taxon>Eukaryota</taxon>
        <taxon>Fungi</taxon>
        <taxon>Dikarya</taxon>
        <taxon>Ascomycota</taxon>
        <taxon>Pezizomycotina</taxon>
        <taxon>Dothideomycetes</taxon>
        <taxon>Dothideomycetes incertae sedis</taxon>
        <taxon>Trypetheliales</taxon>
        <taxon>Trypetheliaceae</taxon>
        <taxon>Viridothelium</taxon>
    </lineage>
</organism>
<protein>
    <submittedName>
        <fullName evidence="1">Uncharacterized protein</fullName>
    </submittedName>
</protein>
<name>A0A6A6HBU3_VIRVR</name>
<keyword evidence="2" id="KW-1185">Reference proteome</keyword>
<dbReference type="Proteomes" id="UP000800092">
    <property type="component" value="Unassembled WGS sequence"/>
</dbReference>
<dbReference type="EMBL" id="ML991791">
    <property type="protein sequence ID" value="KAF2235517.1"/>
    <property type="molecule type" value="Genomic_DNA"/>
</dbReference>
<proteinExistence type="predicted"/>
<evidence type="ECO:0000313" key="2">
    <source>
        <dbReference type="Proteomes" id="UP000800092"/>
    </source>
</evidence>
<evidence type="ECO:0000313" key="1">
    <source>
        <dbReference type="EMBL" id="KAF2235517.1"/>
    </source>
</evidence>
<reference evidence="1" key="1">
    <citation type="journal article" date="2020" name="Stud. Mycol.">
        <title>101 Dothideomycetes genomes: a test case for predicting lifestyles and emergence of pathogens.</title>
        <authorList>
            <person name="Haridas S."/>
            <person name="Albert R."/>
            <person name="Binder M."/>
            <person name="Bloem J."/>
            <person name="Labutti K."/>
            <person name="Salamov A."/>
            <person name="Andreopoulos B."/>
            <person name="Baker S."/>
            <person name="Barry K."/>
            <person name="Bills G."/>
            <person name="Bluhm B."/>
            <person name="Cannon C."/>
            <person name="Castanera R."/>
            <person name="Culley D."/>
            <person name="Daum C."/>
            <person name="Ezra D."/>
            <person name="Gonzalez J."/>
            <person name="Henrissat B."/>
            <person name="Kuo A."/>
            <person name="Liang C."/>
            <person name="Lipzen A."/>
            <person name="Lutzoni F."/>
            <person name="Magnuson J."/>
            <person name="Mondo S."/>
            <person name="Nolan M."/>
            <person name="Ohm R."/>
            <person name="Pangilinan J."/>
            <person name="Park H.-J."/>
            <person name="Ramirez L."/>
            <person name="Alfaro M."/>
            <person name="Sun H."/>
            <person name="Tritt A."/>
            <person name="Yoshinaga Y."/>
            <person name="Zwiers L.-H."/>
            <person name="Turgeon B."/>
            <person name="Goodwin S."/>
            <person name="Spatafora J."/>
            <person name="Crous P."/>
            <person name="Grigoriev I."/>
        </authorList>
    </citation>
    <scope>NUCLEOTIDE SEQUENCE</scope>
    <source>
        <strain evidence="1">Tuck. ex Michener</strain>
    </source>
</reference>